<evidence type="ECO:0000256" key="1">
    <source>
        <dbReference type="SAM" id="Phobius"/>
    </source>
</evidence>
<reference evidence="2 3" key="1">
    <citation type="submission" date="2020-08" db="EMBL/GenBank/DDBJ databases">
        <title>Cohnella phylogeny.</title>
        <authorList>
            <person name="Dunlap C."/>
        </authorList>
    </citation>
    <scope>NUCLEOTIDE SEQUENCE [LARGE SCALE GENOMIC DNA]</scope>
    <source>
        <strain evidence="2 3">DSM 28246</strain>
    </source>
</reference>
<evidence type="ECO:0000313" key="3">
    <source>
        <dbReference type="Proteomes" id="UP000547209"/>
    </source>
</evidence>
<feature type="transmembrane region" description="Helical" evidence="1">
    <location>
        <begin position="129"/>
        <end position="150"/>
    </location>
</feature>
<feature type="transmembrane region" description="Helical" evidence="1">
    <location>
        <begin position="105"/>
        <end position="123"/>
    </location>
</feature>
<comment type="caution">
    <text evidence="2">The sequence shown here is derived from an EMBL/GenBank/DDBJ whole genome shotgun (WGS) entry which is preliminary data.</text>
</comment>
<feature type="transmembrane region" description="Helical" evidence="1">
    <location>
        <begin position="25"/>
        <end position="45"/>
    </location>
</feature>
<dbReference type="RefSeq" id="WP_185672743.1">
    <property type="nucleotide sequence ID" value="NZ_JACJVP010000057.1"/>
</dbReference>
<accession>A0A7X0RYX9</accession>
<organism evidence="2 3">
    <name type="scientific">Cohnella nanjingensis</name>
    <dbReference type="NCBI Taxonomy" id="1387779"/>
    <lineage>
        <taxon>Bacteria</taxon>
        <taxon>Bacillati</taxon>
        <taxon>Bacillota</taxon>
        <taxon>Bacilli</taxon>
        <taxon>Bacillales</taxon>
        <taxon>Paenibacillaceae</taxon>
        <taxon>Cohnella</taxon>
    </lineage>
</organism>
<feature type="transmembrane region" description="Helical" evidence="1">
    <location>
        <begin position="51"/>
        <end position="69"/>
    </location>
</feature>
<proteinExistence type="predicted"/>
<keyword evidence="1" id="KW-1133">Transmembrane helix</keyword>
<dbReference type="Proteomes" id="UP000547209">
    <property type="component" value="Unassembled WGS sequence"/>
</dbReference>
<sequence>MITREPTIYHYKLVRKIALRPETKYSYMTTALLGAAFITAFYGWLGLLDTVIALLVMAAVHAVVLRITIRRVDAPSGRRWSFRLDWPWIGPLPIMDTSLALFRRLHFHLTLVGCCVAGLFYPWASPPLLVALVYWHFWLLSPRVTLLMRVRKEKGDGIIRLAAEEVSYYHI</sequence>
<dbReference type="AlphaFoldDB" id="A0A7X0RYX9"/>
<gene>
    <name evidence="2" type="ORF">H7C19_29800</name>
</gene>
<keyword evidence="1" id="KW-0812">Transmembrane</keyword>
<name>A0A7X0RYX9_9BACL</name>
<evidence type="ECO:0000313" key="2">
    <source>
        <dbReference type="EMBL" id="MBB6674880.1"/>
    </source>
</evidence>
<protein>
    <submittedName>
        <fullName evidence="2">Transposase</fullName>
    </submittedName>
</protein>
<dbReference type="EMBL" id="JACJVP010000057">
    <property type="protein sequence ID" value="MBB6674880.1"/>
    <property type="molecule type" value="Genomic_DNA"/>
</dbReference>
<keyword evidence="3" id="KW-1185">Reference proteome</keyword>
<keyword evidence="1" id="KW-0472">Membrane</keyword>